<keyword evidence="7" id="KW-1185">Reference proteome</keyword>
<evidence type="ECO:0000313" key="7">
    <source>
        <dbReference type="Proteomes" id="UP000000561"/>
    </source>
</evidence>
<evidence type="ECO:0000256" key="5">
    <source>
        <dbReference type="SAM" id="Phobius"/>
    </source>
</evidence>
<name>A0A0D1DVF9_MYCMD</name>
<feature type="transmembrane region" description="Helical" evidence="5">
    <location>
        <begin position="68"/>
        <end position="87"/>
    </location>
</feature>
<keyword evidence="2 5" id="KW-0812">Transmembrane</keyword>
<dbReference type="AlphaFoldDB" id="A0A0D1DVF9"/>
<proteinExistence type="predicted"/>
<protein>
    <submittedName>
        <fullName evidence="6">Uncharacterized protein</fullName>
    </submittedName>
</protein>
<dbReference type="GeneID" id="23566741"/>
<gene>
    <name evidence="6" type="ORF">UMAG_10755</name>
</gene>
<dbReference type="KEGG" id="uma:UMAG_10755"/>
<organism evidence="6 7">
    <name type="scientific">Mycosarcoma maydis</name>
    <name type="common">Corn smut fungus</name>
    <name type="synonym">Ustilago maydis</name>
    <dbReference type="NCBI Taxonomy" id="5270"/>
    <lineage>
        <taxon>Eukaryota</taxon>
        <taxon>Fungi</taxon>
        <taxon>Dikarya</taxon>
        <taxon>Basidiomycota</taxon>
        <taxon>Ustilaginomycotina</taxon>
        <taxon>Ustilaginomycetes</taxon>
        <taxon>Ustilaginales</taxon>
        <taxon>Ustilaginaceae</taxon>
        <taxon>Mycosarcoma</taxon>
    </lineage>
</organism>
<dbReference type="GO" id="GO:0016020">
    <property type="term" value="C:membrane"/>
    <property type="evidence" value="ECO:0000318"/>
    <property type="project" value="GO_Central"/>
</dbReference>
<keyword evidence="3 5" id="KW-1133">Transmembrane helix</keyword>
<dbReference type="InParanoid" id="A0A0D1DVF9"/>
<evidence type="ECO:0000256" key="3">
    <source>
        <dbReference type="ARBA" id="ARBA00022989"/>
    </source>
</evidence>
<keyword evidence="4 5" id="KW-0472">Membrane</keyword>
<dbReference type="InterPro" id="IPR006696">
    <property type="entry name" value="DUF423"/>
</dbReference>
<dbReference type="eggNOG" id="KOG3472">
    <property type="taxonomic scope" value="Eukaryota"/>
</dbReference>
<dbReference type="PANTHER" id="PTHR43461">
    <property type="entry name" value="TRANSMEMBRANE PROTEIN 256"/>
    <property type="match status" value="1"/>
</dbReference>
<dbReference type="RefSeq" id="XP_011391936.1">
    <property type="nucleotide sequence ID" value="XM_011393634.1"/>
</dbReference>
<dbReference type="PANTHER" id="PTHR43461:SF1">
    <property type="entry name" value="TRANSMEMBRANE PROTEIN 256"/>
    <property type="match status" value="1"/>
</dbReference>
<comment type="subcellular location">
    <subcellularLocation>
        <location evidence="1">Membrane</location>
        <topology evidence="1">Multi-pass membrane protein</topology>
    </subcellularLocation>
</comment>
<evidence type="ECO:0000313" key="6">
    <source>
        <dbReference type="EMBL" id="KIS66495.1"/>
    </source>
</evidence>
<feature type="transmembrane region" description="Helical" evidence="5">
    <location>
        <begin position="6"/>
        <end position="25"/>
    </location>
</feature>
<feature type="transmembrane region" description="Helical" evidence="5">
    <location>
        <begin position="37"/>
        <end position="56"/>
    </location>
</feature>
<evidence type="ECO:0000256" key="1">
    <source>
        <dbReference type="ARBA" id="ARBA00004141"/>
    </source>
</evidence>
<dbReference type="Pfam" id="PF04241">
    <property type="entry name" value="DUF423"/>
    <property type="match status" value="1"/>
</dbReference>
<dbReference type="EMBL" id="CM003157">
    <property type="protein sequence ID" value="KIS66495.1"/>
    <property type="molecule type" value="Genomic_DNA"/>
</dbReference>
<reference evidence="6 7" key="1">
    <citation type="journal article" date="2006" name="Nature">
        <title>Insights from the genome of the biotrophic fungal plant pathogen Ustilago maydis.</title>
        <authorList>
            <person name="Kamper J."/>
            <person name="Kahmann R."/>
            <person name="Bolker M."/>
            <person name="Ma L.J."/>
            <person name="Brefort T."/>
            <person name="Saville B.J."/>
            <person name="Banuett F."/>
            <person name="Kronstad J.W."/>
            <person name="Gold S.E."/>
            <person name="Muller O."/>
            <person name="Perlin M.H."/>
            <person name="Wosten H.A."/>
            <person name="de Vries R."/>
            <person name="Ruiz-Herrera J."/>
            <person name="Reynaga-Pena C.G."/>
            <person name="Snetselaar K."/>
            <person name="McCann M."/>
            <person name="Perez-Martin J."/>
            <person name="Feldbrugge M."/>
            <person name="Basse C.W."/>
            <person name="Steinberg G."/>
            <person name="Ibeas J.I."/>
            <person name="Holloman W."/>
            <person name="Guzman P."/>
            <person name="Farman M."/>
            <person name="Stajich J.E."/>
            <person name="Sentandreu R."/>
            <person name="Gonzalez-Prieto J.M."/>
            <person name="Kennell J.C."/>
            <person name="Molina L."/>
            <person name="Schirawski J."/>
            <person name="Mendoza-Mendoza A."/>
            <person name="Greilinger D."/>
            <person name="Munch K."/>
            <person name="Rossel N."/>
            <person name="Scherer M."/>
            <person name="Vranes M."/>
            <person name="Ladendorf O."/>
            <person name="Vincon V."/>
            <person name="Fuchs U."/>
            <person name="Sandrock B."/>
            <person name="Meng S."/>
            <person name="Ho E.C."/>
            <person name="Cahill M.J."/>
            <person name="Boyce K.J."/>
            <person name="Klose J."/>
            <person name="Klosterman S.J."/>
            <person name="Deelstra H.J."/>
            <person name="Ortiz-Castellanos L."/>
            <person name="Li W."/>
            <person name="Sanchez-Alonso P."/>
            <person name="Schreier P.H."/>
            <person name="Hauser-Hahn I."/>
            <person name="Vaupel M."/>
            <person name="Koopmann E."/>
            <person name="Friedrich G."/>
            <person name="Voss H."/>
            <person name="Schluter T."/>
            <person name="Margolis J."/>
            <person name="Platt D."/>
            <person name="Swimmer C."/>
            <person name="Gnirke A."/>
            <person name="Chen F."/>
            <person name="Vysotskaia V."/>
            <person name="Mannhaupt G."/>
            <person name="Guldener U."/>
            <person name="Munsterkotter M."/>
            <person name="Haase D."/>
            <person name="Oesterheld M."/>
            <person name="Mewes H.W."/>
            <person name="Mauceli E.W."/>
            <person name="DeCaprio D."/>
            <person name="Wade C.M."/>
            <person name="Butler J."/>
            <person name="Young S."/>
            <person name="Jaffe D.B."/>
            <person name="Calvo S."/>
            <person name="Nusbaum C."/>
            <person name="Galagan J."/>
            <person name="Birren B.W."/>
        </authorList>
    </citation>
    <scope>NUCLEOTIDE SEQUENCE [LARGE SCALE GENOMIC DNA]</scope>
    <source>
        <strain evidence="7">DSM 14603 / FGSC 9021 / UM521</strain>
    </source>
</reference>
<dbReference type="Proteomes" id="UP000000561">
    <property type="component" value="Chromosome 18"/>
</dbReference>
<dbReference type="VEuPathDB" id="FungiDB:UMAG_10755"/>
<feature type="transmembrane region" description="Helical" evidence="5">
    <location>
        <begin position="99"/>
        <end position="121"/>
    </location>
</feature>
<evidence type="ECO:0000256" key="4">
    <source>
        <dbReference type="ARBA" id="ARBA00023136"/>
    </source>
</evidence>
<dbReference type="OrthoDB" id="269173at2759"/>
<accession>A0A0D1DVF9</accession>
<evidence type="ECO:0000256" key="2">
    <source>
        <dbReference type="ARBA" id="ARBA00022692"/>
    </source>
</evidence>
<dbReference type="FunCoup" id="A0A0D1DVF9">
    <property type="interactions" value="34"/>
</dbReference>
<sequence length="128" mass="13438">MVYNTLGVFAGLSGAVGVGLGALGAHAMKSQLNAYQMGAWTTATQYQLLHSLALLYTVSLPQTGPVVAAGYAFATGITFFSGSIYGLCLTKPENPIRKVLGPITPLGGLSMLAGWLFLAYAKRPRTLR</sequence>